<feature type="transmembrane region" description="Helical" evidence="2">
    <location>
        <begin position="9"/>
        <end position="28"/>
    </location>
</feature>
<reference evidence="4" key="2">
    <citation type="submission" date="2017-02" db="UniProtKB">
        <authorList>
            <consortium name="WormBaseParasite"/>
        </authorList>
    </citation>
    <scope>IDENTIFICATION</scope>
</reference>
<evidence type="ECO:0000256" key="2">
    <source>
        <dbReference type="SAM" id="Phobius"/>
    </source>
</evidence>
<sequence>MLVGRRKVVPWCSAILGVWSLITFYLFVGTGPFPNKHSPLSRDEPIPNEFRQTSRKNSLSINNDFNIDEHKKVESDFDDNKVADDGVMKEYDVKKNDDEMKEEEVEEDDRLEQDGNVMPAVNVPIDEREPIVDLDNLAMLVSPEEEASHPDLFLLFFLTCSPFLVDICPLYNYVMVLKGHEQLIDDFEYRAPSAVLDLITCYHRSSPPKCG</sequence>
<keyword evidence="2" id="KW-1133">Transmembrane helix</keyword>
<organism evidence="3 4">
    <name type="scientific">Angiostrongylus cantonensis</name>
    <name type="common">Rat lungworm</name>
    <dbReference type="NCBI Taxonomy" id="6313"/>
    <lineage>
        <taxon>Eukaryota</taxon>
        <taxon>Metazoa</taxon>
        <taxon>Ecdysozoa</taxon>
        <taxon>Nematoda</taxon>
        <taxon>Chromadorea</taxon>
        <taxon>Rhabditida</taxon>
        <taxon>Rhabditina</taxon>
        <taxon>Rhabditomorpha</taxon>
        <taxon>Strongyloidea</taxon>
        <taxon>Metastrongylidae</taxon>
        <taxon>Angiostrongylus</taxon>
    </lineage>
</organism>
<keyword evidence="2" id="KW-0812">Transmembrane</keyword>
<dbReference type="STRING" id="6313.A0A0K0D926"/>
<dbReference type="Proteomes" id="UP000035642">
    <property type="component" value="Unassembled WGS sequence"/>
</dbReference>
<feature type="compositionally biased region" description="Acidic residues" evidence="1">
    <location>
        <begin position="99"/>
        <end position="111"/>
    </location>
</feature>
<evidence type="ECO:0000313" key="3">
    <source>
        <dbReference type="Proteomes" id="UP000035642"/>
    </source>
</evidence>
<evidence type="ECO:0000313" key="4">
    <source>
        <dbReference type="WBParaSite" id="ACAC_0000658101-mRNA-1"/>
    </source>
</evidence>
<name>A0A0K0D926_ANGCA</name>
<dbReference type="AlphaFoldDB" id="A0A0K0D926"/>
<protein>
    <submittedName>
        <fullName evidence="4">Hexosyltransferase</fullName>
    </submittedName>
</protein>
<feature type="transmembrane region" description="Helical" evidence="2">
    <location>
        <begin position="152"/>
        <end position="174"/>
    </location>
</feature>
<evidence type="ECO:0000256" key="1">
    <source>
        <dbReference type="SAM" id="MobiDB-lite"/>
    </source>
</evidence>
<proteinExistence type="predicted"/>
<feature type="region of interest" description="Disordered" evidence="1">
    <location>
        <begin position="94"/>
        <end position="113"/>
    </location>
</feature>
<dbReference type="WBParaSite" id="ACAC_0000658101-mRNA-1">
    <property type="protein sequence ID" value="ACAC_0000658101-mRNA-1"/>
    <property type="gene ID" value="ACAC_0000658101"/>
</dbReference>
<keyword evidence="3" id="KW-1185">Reference proteome</keyword>
<keyword evidence="2" id="KW-0472">Membrane</keyword>
<reference evidence="3" key="1">
    <citation type="submission" date="2012-09" db="EMBL/GenBank/DDBJ databases">
        <authorList>
            <person name="Martin A.A."/>
        </authorList>
    </citation>
    <scope>NUCLEOTIDE SEQUENCE</scope>
</reference>
<accession>A0A0K0D926</accession>